<keyword evidence="1" id="KW-0472">Membrane</keyword>
<keyword evidence="3" id="KW-1185">Reference proteome</keyword>
<evidence type="ECO:0000256" key="1">
    <source>
        <dbReference type="SAM" id="Phobius"/>
    </source>
</evidence>
<dbReference type="EMBL" id="JAJJMM010000001">
    <property type="protein sequence ID" value="MCC9064339.1"/>
    <property type="molecule type" value="Genomic_DNA"/>
</dbReference>
<feature type="transmembrane region" description="Helical" evidence="1">
    <location>
        <begin position="63"/>
        <end position="86"/>
    </location>
</feature>
<reference evidence="2" key="1">
    <citation type="submission" date="2021-11" db="EMBL/GenBank/DDBJ databases">
        <title>Description of novel Flavobacterium species.</title>
        <authorList>
            <person name="Saticioglu I.B."/>
            <person name="Ay H."/>
            <person name="Altun S."/>
            <person name="Duman M."/>
        </authorList>
    </citation>
    <scope>NUCLEOTIDE SEQUENCE</scope>
    <source>
        <strain evidence="2">F-30</strain>
    </source>
</reference>
<dbReference type="Proteomes" id="UP001430679">
    <property type="component" value="Unassembled WGS sequence"/>
</dbReference>
<evidence type="ECO:0000313" key="3">
    <source>
        <dbReference type="Proteomes" id="UP001430679"/>
    </source>
</evidence>
<feature type="transmembrane region" description="Helical" evidence="1">
    <location>
        <begin position="20"/>
        <end position="43"/>
    </location>
</feature>
<feature type="transmembrane region" description="Helical" evidence="1">
    <location>
        <begin position="200"/>
        <end position="219"/>
    </location>
</feature>
<gene>
    <name evidence="2" type="ORF">LNP81_15160</name>
</gene>
<accession>A0ABS8MFT7</accession>
<organism evidence="2 3">
    <name type="scientific">Flavobacterium piscisymbiosum</name>
    <dbReference type="NCBI Taxonomy" id="2893753"/>
    <lineage>
        <taxon>Bacteria</taxon>
        <taxon>Pseudomonadati</taxon>
        <taxon>Bacteroidota</taxon>
        <taxon>Flavobacteriia</taxon>
        <taxon>Flavobacteriales</taxon>
        <taxon>Flavobacteriaceae</taxon>
        <taxon>Flavobacterium</taxon>
    </lineage>
</organism>
<dbReference type="RefSeq" id="WP_230037220.1">
    <property type="nucleotide sequence ID" value="NZ_JAJJMM010000001.1"/>
</dbReference>
<evidence type="ECO:0000313" key="2">
    <source>
        <dbReference type="EMBL" id="MCC9064339.1"/>
    </source>
</evidence>
<keyword evidence="1" id="KW-1133">Transmembrane helix</keyword>
<protein>
    <submittedName>
        <fullName evidence="2">Uncharacterized protein</fullName>
    </submittedName>
</protein>
<keyword evidence="1" id="KW-0812">Transmembrane</keyword>
<sequence>MNDNLKYTAKLLSSATFSFFKINILGQFLYALIGVFTLCTIVYQSGHGMGHVTGSAAVMLLFALRPIGFSLAMLTMLVGPFLLFALGNKYIMSKTIHKLLSEKGEVLLFPIIDKVLNKVKSKQPDLLKKGTDKTKLQLKLIQEIRDSNENKWLKKIIIYGFKKISLDDVDFTNENVSFTDIIKDKIITGLKNISEPSRNFFWIILGVQIVILILILTRLI</sequence>
<proteinExistence type="predicted"/>
<name>A0ABS8MFT7_9FLAO</name>
<comment type="caution">
    <text evidence="2">The sequence shown here is derived from an EMBL/GenBank/DDBJ whole genome shotgun (WGS) entry which is preliminary data.</text>
</comment>